<dbReference type="EMBL" id="MU825400">
    <property type="protein sequence ID" value="KAJ7392877.1"/>
    <property type="molecule type" value="Genomic_DNA"/>
</dbReference>
<dbReference type="OrthoDB" id="5967014at2759"/>
<proteinExistence type="predicted"/>
<name>A0A9X0DA21_9CNID</name>
<dbReference type="Proteomes" id="UP001163046">
    <property type="component" value="Unassembled WGS sequence"/>
</dbReference>
<gene>
    <name evidence="1" type="ORF">OS493_010538</name>
</gene>
<accession>A0A9X0DA21</accession>
<evidence type="ECO:0000313" key="1">
    <source>
        <dbReference type="EMBL" id="KAJ7392877.1"/>
    </source>
</evidence>
<keyword evidence="2" id="KW-1185">Reference proteome</keyword>
<evidence type="ECO:0000313" key="2">
    <source>
        <dbReference type="Proteomes" id="UP001163046"/>
    </source>
</evidence>
<protein>
    <submittedName>
        <fullName evidence="1">Uncharacterized protein</fullName>
    </submittedName>
</protein>
<dbReference type="AlphaFoldDB" id="A0A9X0DA21"/>
<comment type="caution">
    <text evidence="1">The sequence shown here is derived from an EMBL/GenBank/DDBJ whole genome shotgun (WGS) entry which is preliminary data.</text>
</comment>
<reference evidence="1" key="1">
    <citation type="submission" date="2023-01" db="EMBL/GenBank/DDBJ databases">
        <title>Genome assembly of the deep-sea coral Lophelia pertusa.</title>
        <authorList>
            <person name="Herrera S."/>
            <person name="Cordes E."/>
        </authorList>
    </citation>
    <scope>NUCLEOTIDE SEQUENCE</scope>
    <source>
        <strain evidence="1">USNM1676648</strain>
        <tissue evidence="1">Polyp</tissue>
    </source>
</reference>
<organism evidence="1 2">
    <name type="scientific">Desmophyllum pertusum</name>
    <dbReference type="NCBI Taxonomy" id="174260"/>
    <lineage>
        <taxon>Eukaryota</taxon>
        <taxon>Metazoa</taxon>
        <taxon>Cnidaria</taxon>
        <taxon>Anthozoa</taxon>
        <taxon>Hexacorallia</taxon>
        <taxon>Scleractinia</taxon>
        <taxon>Caryophylliina</taxon>
        <taxon>Caryophylliidae</taxon>
        <taxon>Desmophyllum</taxon>
    </lineage>
</organism>
<sequence>MEALGSDALLNVAGKVFSARKELWEAKIKEGSKGFVAKKMIQEKKDQQLQENDAIAKLKPERKEKTAVFTNLKRQDGELSQTTTRNNDVLAKVLTLVKKLMSICSLEAELRFENYAVSVKTSDESAMRLARCRLILDAGKGKIKLKVHKSAALSLLVPCAVTKAVSALNTALKCIPLQNQASITKVFTPIFKLLASGNNSGDVISQNDVIDDVISQNDVIEDGISMEQALSETTLTAPSKLLSTLLMLDVKIMCSKGVVVELKKRQILAALRRQTVVLDATQGLEIVKEPCAILRRKTVQTTIAILASWVSSRPEFNVWQNTFEVVKYLQVINEN</sequence>